<feature type="compositionally biased region" description="Low complexity" evidence="1">
    <location>
        <begin position="112"/>
        <end position="130"/>
    </location>
</feature>
<feature type="compositionally biased region" description="Polar residues" evidence="1">
    <location>
        <begin position="65"/>
        <end position="74"/>
    </location>
</feature>
<organism evidence="2 3">
    <name type="scientific">Argiope bruennichi</name>
    <name type="common">Wasp spider</name>
    <name type="synonym">Aranea bruennichi</name>
    <dbReference type="NCBI Taxonomy" id="94029"/>
    <lineage>
        <taxon>Eukaryota</taxon>
        <taxon>Metazoa</taxon>
        <taxon>Ecdysozoa</taxon>
        <taxon>Arthropoda</taxon>
        <taxon>Chelicerata</taxon>
        <taxon>Arachnida</taxon>
        <taxon>Araneae</taxon>
        <taxon>Araneomorphae</taxon>
        <taxon>Entelegynae</taxon>
        <taxon>Araneoidea</taxon>
        <taxon>Araneidae</taxon>
        <taxon>Argiope</taxon>
    </lineage>
</organism>
<evidence type="ECO:0000256" key="1">
    <source>
        <dbReference type="SAM" id="MobiDB-lite"/>
    </source>
</evidence>
<name>A0A8T0FL49_ARGBR</name>
<accession>A0A8T0FL49</accession>
<evidence type="ECO:0000313" key="3">
    <source>
        <dbReference type="Proteomes" id="UP000807504"/>
    </source>
</evidence>
<evidence type="ECO:0000313" key="2">
    <source>
        <dbReference type="EMBL" id="KAF8791105.1"/>
    </source>
</evidence>
<feature type="region of interest" description="Disordered" evidence="1">
    <location>
        <begin position="109"/>
        <end position="130"/>
    </location>
</feature>
<dbReference type="AlphaFoldDB" id="A0A8T0FL49"/>
<proteinExistence type="predicted"/>
<reference evidence="2" key="2">
    <citation type="submission" date="2020-06" db="EMBL/GenBank/DDBJ databases">
        <authorList>
            <person name="Sheffer M."/>
        </authorList>
    </citation>
    <scope>NUCLEOTIDE SEQUENCE</scope>
</reference>
<feature type="compositionally biased region" description="Low complexity" evidence="1">
    <location>
        <begin position="8"/>
        <end position="18"/>
    </location>
</feature>
<dbReference type="EMBL" id="JABXBU010000011">
    <property type="protein sequence ID" value="KAF8791105.1"/>
    <property type="molecule type" value="Genomic_DNA"/>
</dbReference>
<feature type="region of interest" description="Disordered" evidence="1">
    <location>
        <begin position="1"/>
        <end position="96"/>
    </location>
</feature>
<keyword evidence="3" id="KW-1185">Reference proteome</keyword>
<reference evidence="2" key="1">
    <citation type="journal article" date="2020" name="bioRxiv">
        <title>Chromosome-level reference genome of the European wasp spider Argiope bruennichi: a resource for studies on range expansion and evolutionary adaptation.</title>
        <authorList>
            <person name="Sheffer M.M."/>
            <person name="Hoppe A."/>
            <person name="Krehenwinkel H."/>
            <person name="Uhl G."/>
            <person name="Kuss A.W."/>
            <person name="Jensen L."/>
            <person name="Jensen C."/>
            <person name="Gillespie R.G."/>
            <person name="Hoff K.J."/>
            <person name="Prost S."/>
        </authorList>
    </citation>
    <scope>NUCLEOTIDE SEQUENCE</scope>
</reference>
<dbReference type="Proteomes" id="UP000807504">
    <property type="component" value="Unassembled WGS sequence"/>
</dbReference>
<protein>
    <submittedName>
        <fullName evidence="2">Uncharacterized protein</fullName>
    </submittedName>
</protein>
<gene>
    <name evidence="2" type="ORF">HNY73_006029</name>
</gene>
<sequence>MTESYPEASATDLSSDASLEVEDEVRILLPSSKSKDRQAASRIPHGIVISGEASESDEEIDTHQALPQSGSDYSISDAWCRSPSELGEKDSSRDSSVQYNTWCFISTRKAKSTNQTSSPSSAYSSPFDSK</sequence>
<comment type="caution">
    <text evidence="2">The sequence shown here is derived from an EMBL/GenBank/DDBJ whole genome shotgun (WGS) entry which is preliminary data.</text>
</comment>